<comment type="subcellular location">
    <subcellularLocation>
        <location evidence="1">Periplasm</location>
    </subcellularLocation>
</comment>
<evidence type="ECO:0000313" key="5">
    <source>
        <dbReference type="EMBL" id="NYG33707.1"/>
    </source>
</evidence>
<dbReference type="Pfam" id="PF07732">
    <property type="entry name" value="Cu-oxidase_3"/>
    <property type="match status" value="1"/>
</dbReference>
<dbReference type="InterPro" id="IPR008972">
    <property type="entry name" value="Cupredoxin"/>
</dbReference>
<keyword evidence="6" id="KW-1185">Reference proteome</keyword>
<feature type="chain" id="PRO_5030771827" evidence="2">
    <location>
        <begin position="39"/>
        <end position="637"/>
    </location>
</feature>
<evidence type="ECO:0000256" key="1">
    <source>
        <dbReference type="ARBA" id="ARBA00004418"/>
    </source>
</evidence>
<organism evidence="5 6">
    <name type="scientific">Sphaerotilus montanus</name>
    <dbReference type="NCBI Taxonomy" id="522889"/>
    <lineage>
        <taxon>Bacteria</taxon>
        <taxon>Pseudomonadati</taxon>
        <taxon>Pseudomonadota</taxon>
        <taxon>Betaproteobacteria</taxon>
        <taxon>Burkholderiales</taxon>
        <taxon>Sphaerotilaceae</taxon>
        <taxon>Sphaerotilus</taxon>
    </lineage>
</organism>
<gene>
    <name evidence="5" type="ORF">BDD16_002693</name>
</gene>
<evidence type="ECO:0000313" key="6">
    <source>
        <dbReference type="Proteomes" id="UP000518288"/>
    </source>
</evidence>
<dbReference type="PANTHER" id="PTHR48267:SF1">
    <property type="entry name" value="BILIRUBIN OXIDASE"/>
    <property type="match status" value="1"/>
</dbReference>
<feature type="domain" description="Plastocyanin-like" evidence="4">
    <location>
        <begin position="207"/>
        <end position="256"/>
    </location>
</feature>
<evidence type="ECO:0000259" key="4">
    <source>
        <dbReference type="Pfam" id="PF07732"/>
    </source>
</evidence>
<dbReference type="InterPro" id="IPR045087">
    <property type="entry name" value="Cu-oxidase_fam"/>
</dbReference>
<dbReference type="InterPro" id="IPR011707">
    <property type="entry name" value="Cu-oxidase-like_N"/>
</dbReference>
<proteinExistence type="predicted"/>
<dbReference type="GO" id="GO:0005507">
    <property type="term" value="F:copper ion binding"/>
    <property type="evidence" value="ECO:0007669"/>
    <property type="project" value="InterPro"/>
</dbReference>
<dbReference type="CDD" id="cd13891">
    <property type="entry name" value="CuRO_3_CotA_like"/>
    <property type="match status" value="1"/>
</dbReference>
<reference evidence="5 6" key="1">
    <citation type="submission" date="2020-07" db="EMBL/GenBank/DDBJ databases">
        <title>Genomic Encyclopedia of Archaeal and Bacterial Type Strains, Phase II (KMG-II): from individual species to whole genera.</title>
        <authorList>
            <person name="Goeker M."/>
        </authorList>
    </citation>
    <scope>NUCLEOTIDE SEQUENCE [LARGE SCALE GENOMIC DNA]</scope>
    <source>
        <strain evidence="5 6">DSM 21226</strain>
    </source>
</reference>
<sequence length="637" mass="68146">MPDHADTPRTSRRHFLRCTAGTAAVTASLSFAPGRALAAVQGTNSRWAVTSDPALWQQAWARRFTNVLPNPLAAAGLYKPTVGASDYTIGAGQATADVLGVPGITTTIWGYANQETGPTFPGRTLQASKGVPITVHWVNRLVNASGQALPHLLPVDQTMTIQTPTTGVPLAVHHHGSNSAAEFDGGPDQWATPLRRQTGPGINGNAVQVGTAEAITYVYDNNQEASLHWYHDHAESLTGVNVQAGLAGLYVVRDANEKALQTGWKIPAAKHEVALVLQDRTFDAQGQFVYSANPANSPTPLPGNFPANSPSHMPEVFGDVILVNGKAWPSLSVEPRPYRFRILNGSDSRFFTLKNSAPTWVPMHVIGNDLGFLNNPVAVGAAGLTIAPGERYDVVIDFSWALLVGLKVDLLNSAPTPFPLGGPPSAGTATVMRFNVGLLANLLVPKSLMSTLHTLRGSNGTPVLAASAGDTAATPVRRILLGEGTDEYGRINPMLGVYDPTGAKNLGTQGFNDPATETPKLGSTEVWEFWNTTVDAHPVHLHLVKFRIKNRQAFTGTIQSTAMRNGWTGVQLQPGATLSGAAVAPAATERGWKDTVLCPPGQVTRIVMAFDRPGKFVYHCHILSHEDHDMMRWYQVA</sequence>
<evidence type="ECO:0000256" key="2">
    <source>
        <dbReference type="SAM" id="SignalP"/>
    </source>
</evidence>
<keyword evidence="5" id="KW-0946">Virion</keyword>
<dbReference type="PANTHER" id="PTHR48267">
    <property type="entry name" value="CUPREDOXIN SUPERFAMILY PROTEIN"/>
    <property type="match status" value="1"/>
</dbReference>
<name>A0A7Y9R2C4_9BURK</name>
<dbReference type="CDD" id="cd13868">
    <property type="entry name" value="CuRO_2_CotA_like"/>
    <property type="match status" value="1"/>
</dbReference>
<protein>
    <submittedName>
        <fullName evidence="5">Spore coat protein A</fullName>
    </submittedName>
</protein>
<dbReference type="PROSITE" id="PS51318">
    <property type="entry name" value="TAT"/>
    <property type="match status" value="1"/>
</dbReference>
<dbReference type="Proteomes" id="UP000518288">
    <property type="component" value="Unassembled WGS sequence"/>
</dbReference>
<dbReference type="InterPro" id="IPR011706">
    <property type="entry name" value="Cu-oxidase_C"/>
</dbReference>
<dbReference type="Pfam" id="PF07731">
    <property type="entry name" value="Cu-oxidase_2"/>
    <property type="match status" value="1"/>
</dbReference>
<keyword evidence="5" id="KW-0167">Capsid protein</keyword>
<dbReference type="AlphaFoldDB" id="A0A7Y9R2C4"/>
<dbReference type="Gene3D" id="2.60.40.420">
    <property type="entry name" value="Cupredoxins - blue copper proteins"/>
    <property type="match status" value="3"/>
</dbReference>
<evidence type="ECO:0000259" key="3">
    <source>
        <dbReference type="Pfam" id="PF07731"/>
    </source>
</evidence>
<feature type="domain" description="Plastocyanin-like" evidence="3">
    <location>
        <begin position="512"/>
        <end position="636"/>
    </location>
</feature>
<dbReference type="RefSeq" id="WP_179634442.1">
    <property type="nucleotide sequence ID" value="NZ_JACCFH010000001.1"/>
</dbReference>
<dbReference type="GO" id="GO:0016491">
    <property type="term" value="F:oxidoreductase activity"/>
    <property type="evidence" value="ECO:0007669"/>
    <property type="project" value="InterPro"/>
</dbReference>
<accession>A0A7Y9R2C4</accession>
<dbReference type="EMBL" id="JACCFH010000001">
    <property type="protein sequence ID" value="NYG33707.1"/>
    <property type="molecule type" value="Genomic_DNA"/>
</dbReference>
<dbReference type="SUPFAM" id="SSF49503">
    <property type="entry name" value="Cupredoxins"/>
    <property type="match status" value="3"/>
</dbReference>
<dbReference type="InterPro" id="IPR006311">
    <property type="entry name" value="TAT_signal"/>
</dbReference>
<feature type="signal peptide" evidence="2">
    <location>
        <begin position="1"/>
        <end position="38"/>
    </location>
</feature>
<dbReference type="GO" id="GO:0042597">
    <property type="term" value="C:periplasmic space"/>
    <property type="evidence" value="ECO:0007669"/>
    <property type="project" value="UniProtKB-SubCell"/>
</dbReference>
<keyword evidence="2" id="KW-0732">Signal</keyword>
<comment type="caution">
    <text evidence="5">The sequence shown here is derived from an EMBL/GenBank/DDBJ whole genome shotgun (WGS) entry which is preliminary data.</text>
</comment>